<gene>
    <name evidence="2" type="ORF">SAMN05443639_107186</name>
</gene>
<organism evidence="2 3">
    <name type="scientific">Stigmatella erecta</name>
    <dbReference type="NCBI Taxonomy" id="83460"/>
    <lineage>
        <taxon>Bacteria</taxon>
        <taxon>Pseudomonadati</taxon>
        <taxon>Myxococcota</taxon>
        <taxon>Myxococcia</taxon>
        <taxon>Myxococcales</taxon>
        <taxon>Cystobacterineae</taxon>
        <taxon>Archangiaceae</taxon>
        <taxon>Stigmatella</taxon>
    </lineage>
</organism>
<dbReference type="Proteomes" id="UP000199181">
    <property type="component" value="Unassembled WGS sequence"/>
</dbReference>
<proteinExistence type="predicted"/>
<name>A0A1I0JG52_9BACT</name>
<accession>A0A1I0JG52</accession>
<reference evidence="3" key="1">
    <citation type="submission" date="2016-10" db="EMBL/GenBank/DDBJ databases">
        <authorList>
            <person name="Varghese N."/>
            <person name="Submissions S."/>
        </authorList>
    </citation>
    <scope>NUCLEOTIDE SEQUENCE [LARGE SCALE GENOMIC DNA]</scope>
    <source>
        <strain evidence="3">DSM 16858</strain>
    </source>
</reference>
<feature type="compositionally biased region" description="Low complexity" evidence="1">
    <location>
        <begin position="65"/>
        <end position="83"/>
    </location>
</feature>
<dbReference type="AlphaFoldDB" id="A0A1I0JG52"/>
<evidence type="ECO:0000313" key="2">
    <source>
        <dbReference type="EMBL" id="SEU08266.1"/>
    </source>
</evidence>
<sequence>MGIGSVGGPKSNPGAVSRSAGRDTAPAPKSPPKTMASGHKPVVNPKGTSSPRAAATNFHQDVFEPSPRSTASASAARAASGPAQKQAVGGAVMSAPQLGQRERAAAVLRQAPPGSVGAAILPLLEGVMRHMGPFDNKAAGSIGDFYEKNRALLYRPATDKNIEKFARLETRQFKGESDPWARAFGSLLNERGRAWLIKYGRDNLTGGTGRSPPMKFDRFDAMFNQPPPGSRFGFGPHGMPVGGFGSKGGFPTFGIGSSGLTSFGLKGFNMGLSPSSIGVGSIGSSGLTSFGLKGFNMGLSPSSIGVGSIGSSGLTSFGLGGFNTGTSTSSTGIGSIGSSGFTSFGLGGFSTGTSTSSGGSPSTGGFNGSGK</sequence>
<keyword evidence="3" id="KW-1185">Reference proteome</keyword>
<feature type="region of interest" description="Disordered" evidence="1">
    <location>
        <begin position="352"/>
        <end position="371"/>
    </location>
</feature>
<feature type="compositionally biased region" description="Gly residues" evidence="1">
    <location>
        <begin position="361"/>
        <end position="371"/>
    </location>
</feature>
<evidence type="ECO:0000256" key="1">
    <source>
        <dbReference type="SAM" id="MobiDB-lite"/>
    </source>
</evidence>
<protein>
    <submittedName>
        <fullName evidence="2">Uncharacterized protein</fullName>
    </submittedName>
</protein>
<dbReference type="EMBL" id="FOIJ01000007">
    <property type="protein sequence ID" value="SEU08266.1"/>
    <property type="molecule type" value="Genomic_DNA"/>
</dbReference>
<evidence type="ECO:0000313" key="3">
    <source>
        <dbReference type="Proteomes" id="UP000199181"/>
    </source>
</evidence>
<feature type="region of interest" description="Disordered" evidence="1">
    <location>
        <begin position="1"/>
        <end position="92"/>
    </location>
</feature>